<evidence type="ECO:0000313" key="2">
    <source>
        <dbReference type="Proteomes" id="UP000195321"/>
    </source>
</evidence>
<dbReference type="AlphaFoldDB" id="A0A1Y3M8Z8"/>
<gene>
    <name evidence="1" type="ORF">BW425_21210</name>
</gene>
<evidence type="ECO:0000313" key="1">
    <source>
        <dbReference type="EMBL" id="OUM46918.1"/>
    </source>
</evidence>
<dbReference type="Proteomes" id="UP000195321">
    <property type="component" value="Unassembled WGS sequence"/>
</dbReference>
<reference evidence="1 2" key="1">
    <citation type="submission" date="2017-02" db="EMBL/GenBank/DDBJ databases">
        <title>Bacillus pseudomycoides isolate FSL K6-0042.</title>
        <authorList>
            <person name="Kovac J."/>
        </authorList>
    </citation>
    <scope>NUCLEOTIDE SEQUENCE [LARGE SCALE GENOMIC DNA]</scope>
    <source>
        <strain evidence="1 2">FSL K6-0042</strain>
    </source>
</reference>
<organism evidence="1 2">
    <name type="scientific">Bacillus pseudomycoides</name>
    <dbReference type="NCBI Taxonomy" id="64104"/>
    <lineage>
        <taxon>Bacteria</taxon>
        <taxon>Bacillati</taxon>
        <taxon>Bacillota</taxon>
        <taxon>Bacilli</taxon>
        <taxon>Bacillales</taxon>
        <taxon>Bacillaceae</taxon>
        <taxon>Bacillus</taxon>
        <taxon>Bacillus cereus group</taxon>
    </lineage>
</organism>
<accession>A0A1Y3M8Z8</accession>
<dbReference type="EMBL" id="MWPX01000032">
    <property type="protein sequence ID" value="OUM46918.1"/>
    <property type="molecule type" value="Genomic_DNA"/>
</dbReference>
<dbReference type="InterPro" id="IPR030968">
    <property type="entry name" value="RapG/K_inhib"/>
</dbReference>
<comment type="caution">
    <text evidence="1">The sequence shown here is derived from an EMBL/GenBank/DDBJ whole genome shotgun (WGS) entry which is preliminary data.</text>
</comment>
<dbReference type="NCBIfam" id="TIGR04429">
    <property type="entry name" value="Phr_nterm"/>
    <property type="match status" value="1"/>
</dbReference>
<name>A0A1Y3M8Z8_9BACI</name>
<proteinExistence type="predicted"/>
<protein>
    <submittedName>
        <fullName evidence="1">Phr family secreted Rap phosphatase inhibitor</fullName>
    </submittedName>
</protein>
<sequence length="43" mass="4575">MKKITSSLIGIITVLTLTFGVQSPTHIQEAPDLVQYAHGDHGG</sequence>
<dbReference type="RefSeq" id="WP_088094400.1">
    <property type="nucleotide sequence ID" value="NZ_JBALMA010000075.1"/>
</dbReference>